<dbReference type="KEGG" id="nta:107770927"/>
<dbReference type="SMR" id="A0A1S3Y0U7"/>
<dbReference type="GO" id="GO:0006952">
    <property type="term" value="P:defense response"/>
    <property type="evidence" value="ECO:0007669"/>
    <property type="project" value="InterPro"/>
</dbReference>
<dbReference type="PANTHER" id="PTHR31907">
    <property type="entry name" value="MLP-LIKE PROTEIN 423"/>
    <property type="match status" value="1"/>
</dbReference>
<dbReference type="InterPro" id="IPR051761">
    <property type="entry name" value="MLP-like_ligand-binding"/>
</dbReference>
<dbReference type="RefSeq" id="XP_016445739.1">
    <property type="nucleotide sequence ID" value="XM_016590253.1"/>
</dbReference>
<protein>
    <submittedName>
        <fullName evidence="2">Kirola-like</fullName>
    </submittedName>
</protein>
<dbReference type="OMA" id="MIKFEEF"/>
<organism evidence="2">
    <name type="scientific">Nicotiana tabacum</name>
    <name type="common">Common tobacco</name>
    <dbReference type="NCBI Taxonomy" id="4097"/>
    <lineage>
        <taxon>Eukaryota</taxon>
        <taxon>Viridiplantae</taxon>
        <taxon>Streptophyta</taxon>
        <taxon>Embryophyta</taxon>
        <taxon>Tracheophyta</taxon>
        <taxon>Spermatophyta</taxon>
        <taxon>Magnoliopsida</taxon>
        <taxon>eudicotyledons</taxon>
        <taxon>Gunneridae</taxon>
        <taxon>Pentapetalae</taxon>
        <taxon>asterids</taxon>
        <taxon>lamiids</taxon>
        <taxon>Solanales</taxon>
        <taxon>Solanaceae</taxon>
        <taxon>Nicotianoideae</taxon>
        <taxon>Nicotianeae</taxon>
        <taxon>Nicotiana</taxon>
    </lineage>
</organism>
<gene>
    <name evidence="2" type="primary">LOC107770927</name>
</gene>
<reference evidence="2" key="1">
    <citation type="submission" date="2025-08" db="UniProtKB">
        <authorList>
            <consortium name="RefSeq"/>
        </authorList>
    </citation>
    <scope>IDENTIFICATION</scope>
</reference>
<sequence length="115" mass="13534">MIKFEEFLKTVEEEANELQIAEFTRYVVDKDGREKFIRHIIEATDPQKKSVTWKVIEGDLLELYNSFTIITSIEEQWTTWTFVYKKKTGDTPEPLAVMGVVLKMTKHVEGHLLRK</sequence>
<dbReference type="SMART" id="SM01037">
    <property type="entry name" value="Bet_v_1"/>
    <property type="match status" value="1"/>
</dbReference>
<accession>A0A1S3Y0U7</accession>
<dbReference type="PaxDb" id="4097-A0A1S3Y0U7"/>
<evidence type="ECO:0000259" key="1">
    <source>
        <dbReference type="SMART" id="SM01037"/>
    </source>
</evidence>
<feature type="domain" description="Bet v I/Major latex protein" evidence="1">
    <location>
        <begin position="1"/>
        <end position="115"/>
    </location>
</feature>
<dbReference type="SUPFAM" id="SSF55961">
    <property type="entry name" value="Bet v1-like"/>
    <property type="match status" value="1"/>
</dbReference>
<dbReference type="Gene3D" id="3.30.530.20">
    <property type="match status" value="1"/>
</dbReference>
<dbReference type="AlphaFoldDB" id="A0A1S3Y0U7"/>
<dbReference type="InterPro" id="IPR023393">
    <property type="entry name" value="START-like_dom_sf"/>
</dbReference>
<dbReference type="InterPro" id="IPR000916">
    <property type="entry name" value="Bet_v_I/MLP"/>
</dbReference>
<proteinExistence type="predicted"/>
<name>A0A1S3Y0U7_TOBAC</name>
<dbReference type="Pfam" id="PF00407">
    <property type="entry name" value="Bet_v_1"/>
    <property type="match status" value="1"/>
</dbReference>
<evidence type="ECO:0000313" key="2">
    <source>
        <dbReference type="RefSeq" id="XP_016445739.1"/>
    </source>
</evidence>
<dbReference type="OrthoDB" id="1252351at2759"/>